<dbReference type="InterPro" id="IPR057326">
    <property type="entry name" value="KR_dom"/>
</dbReference>
<dbReference type="GO" id="GO:0016616">
    <property type="term" value="F:oxidoreductase activity, acting on the CH-OH group of donors, NAD or NADP as acceptor"/>
    <property type="evidence" value="ECO:0007669"/>
    <property type="project" value="TreeGrafter"/>
</dbReference>
<reference evidence="7 8" key="1">
    <citation type="submission" date="2021-02" db="EMBL/GenBank/DDBJ databases">
        <title>Genome assembly of Pseudopithomyces chartarum.</title>
        <authorList>
            <person name="Jauregui R."/>
            <person name="Singh J."/>
            <person name="Voisey C."/>
        </authorList>
    </citation>
    <scope>NUCLEOTIDE SEQUENCE [LARGE SCALE GENOMIC DNA]</scope>
    <source>
        <strain evidence="7 8">AGR01</strain>
    </source>
</reference>
<evidence type="ECO:0000256" key="2">
    <source>
        <dbReference type="ARBA" id="ARBA00022857"/>
    </source>
</evidence>
<keyword evidence="3" id="KW-0560">Oxidoreductase</keyword>
<dbReference type="PROSITE" id="PS00061">
    <property type="entry name" value="ADH_SHORT"/>
    <property type="match status" value="1"/>
</dbReference>
<comment type="caution">
    <text evidence="7">The sequence shown here is derived from an EMBL/GenBank/DDBJ whole genome shotgun (WGS) entry which is preliminary data.</text>
</comment>
<accession>A0AAN6M1F3</accession>
<evidence type="ECO:0000259" key="6">
    <source>
        <dbReference type="SMART" id="SM00822"/>
    </source>
</evidence>
<evidence type="ECO:0000256" key="4">
    <source>
        <dbReference type="RuleBase" id="RU000363"/>
    </source>
</evidence>
<dbReference type="InterPro" id="IPR020904">
    <property type="entry name" value="Sc_DH/Rdtase_CS"/>
</dbReference>
<keyword evidence="5" id="KW-1133">Transmembrane helix</keyword>
<feature type="transmembrane region" description="Helical" evidence="5">
    <location>
        <begin position="78"/>
        <end position="97"/>
    </location>
</feature>
<name>A0AAN6M1F3_9PLEO</name>
<evidence type="ECO:0000313" key="8">
    <source>
        <dbReference type="Proteomes" id="UP001280581"/>
    </source>
</evidence>
<sequence>MLRPTTACSSPAMSHEKLREVPVSLPRTFDRPDEPWYRYVTIDLIWYVLGYTLFHPWVACIVVLCLRAQYTPWHALEMRIAIAWAMLMCIIGIFNIFSDRIAYGRPREVRLDDEVIVITGGVRGLGGLLAETYGMRSANVAVLDTTKVDDDEAEDKGVLYYQCDVSDEKQVEAAVAKIVEHLGPPTILINNAGIVRPASILDSTAAQVDQYAMLPTHPTELPKSDIHDRTFRTNTLSHFTLLRAILPHMLRERRGTIVTISSVLGRLGAANLSSYTASKAALLALHASLRAELAAIPDAQDIKTILVTPGQMGTDMFHGLKTPSNFFAPILSPAEVAKSIMGLIERGESGQVALPLYSRYVEVLGTLPVGVQALTRRWSGVDTAITDAGLVQKVVKEEK</sequence>
<keyword evidence="2" id="KW-0521">NADP</keyword>
<dbReference type="EMBL" id="WVTA01000005">
    <property type="protein sequence ID" value="KAK3210085.1"/>
    <property type="molecule type" value="Genomic_DNA"/>
</dbReference>
<evidence type="ECO:0000256" key="3">
    <source>
        <dbReference type="ARBA" id="ARBA00023002"/>
    </source>
</evidence>
<comment type="similarity">
    <text evidence="1 4">Belongs to the short-chain dehydrogenases/reductases (SDR) family.</text>
</comment>
<feature type="transmembrane region" description="Helical" evidence="5">
    <location>
        <begin position="44"/>
        <end position="66"/>
    </location>
</feature>
<dbReference type="PRINTS" id="PR00080">
    <property type="entry name" value="SDRFAMILY"/>
</dbReference>
<dbReference type="Pfam" id="PF00106">
    <property type="entry name" value="adh_short"/>
    <property type="match status" value="1"/>
</dbReference>
<protein>
    <recommendedName>
        <fullName evidence="6">Ketoreductase domain-containing protein</fullName>
    </recommendedName>
</protein>
<dbReference type="AlphaFoldDB" id="A0AAN6M1F3"/>
<dbReference type="PRINTS" id="PR00081">
    <property type="entry name" value="GDHRDH"/>
</dbReference>
<gene>
    <name evidence="7" type="ORF">GRF29_44g1629075</name>
</gene>
<organism evidence="7 8">
    <name type="scientific">Pseudopithomyces chartarum</name>
    <dbReference type="NCBI Taxonomy" id="1892770"/>
    <lineage>
        <taxon>Eukaryota</taxon>
        <taxon>Fungi</taxon>
        <taxon>Dikarya</taxon>
        <taxon>Ascomycota</taxon>
        <taxon>Pezizomycotina</taxon>
        <taxon>Dothideomycetes</taxon>
        <taxon>Pleosporomycetidae</taxon>
        <taxon>Pleosporales</taxon>
        <taxon>Massarineae</taxon>
        <taxon>Didymosphaeriaceae</taxon>
        <taxon>Pseudopithomyces</taxon>
    </lineage>
</organism>
<dbReference type="Proteomes" id="UP001280581">
    <property type="component" value="Unassembled WGS sequence"/>
</dbReference>
<keyword evidence="8" id="KW-1185">Reference proteome</keyword>
<dbReference type="InterPro" id="IPR002347">
    <property type="entry name" value="SDR_fam"/>
</dbReference>
<keyword evidence="5" id="KW-0472">Membrane</keyword>
<feature type="domain" description="Ketoreductase" evidence="6">
    <location>
        <begin position="114"/>
        <end position="305"/>
    </location>
</feature>
<evidence type="ECO:0000256" key="5">
    <source>
        <dbReference type="SAM" id="Phobius"/>
    </source>
</evidence>
<dbReference type="PANTHER" id="PTHR24322">
    <property type="entry name" value="PKSB"/>
    <property type="match status" value="1"/>
</dbReference>
<dbReference type="SUPFAM" id="SSF51735">
    <property type="entry name" value="NAD(P)-binding Rossmann-fold domains"/>
    <property type="match status" value="1"/>
</dbReference>
<keyword evidence="5" id="KW-0812">Transmembrane</keyword>
<dbReference type="SMART" id="SM00822">
    <property type="entry name" value="PKS_KR"/>
    <property type="match status" value="1"/>
</dbReference>
<dbReference type="Gene3D" id="3.40.50.720">
    <property type="entry name" value="NAD(P)-binding Rossmann-like Domain"/>
    <property type="match status" value="1"/>
</dbReference>
<dbReference type="PANTHER" id="PTHR24322:SF736">
    <property type="entry name" value="RETINOL DEHYDROGENASE 10"/>
    <property type="match status" value="1"/>
</dbReference>
<evidence type="ECO:0000256" key="1">
    <source>
        <dbReference type="ARBA" id="ARBA00006484"/>
    </source>
</evidence>
<dbReference type="InterPro" id="IPR036291">
    <property type="entry name" value="NAD(P)-bd_dom_sf"/>
</dbReference>
<proteinExistence type="inferred from homology"/>
<evidence type="ECO:0000313" key="7">
    <source>
        <dbReference type="EMBL" id="KAK3210085.1"/>
    </source>
</evidence>